<accession>A0A1M4Y1R9</accession>
<protein>
    <submittedName>
        <fullName evidence="4">Precorrin-6A reductase</fullName>
    </submittedName>
</protein>
<evidence type="ECO:0000256" key="1">
    <source>
        <dbReference type="ARBA" id="ARBA00004953"/>
    </source>
</evidence>
<name>A0A1M4Y1R9_9CLOT</name>
<dbReference type="GO" id="GO:0016994">
    <property type="term" value="F:precorrin-6A reductase activity"/>
    <property type="evidence" value="ECO:0007669"/>
    <property type="project" value="InterPro"/>
</dbReference>
<dbReference type="GO" id="GO:0009236">
    <property type="term" value="P:cobalamin biosynthetic process"/>
    <property type="evidence" value="ECO:0007669"/>
    <property type="project" value="UniProtKB-UniPathway"/>
</dbReference>
<evidence type="ECO:0000313" key="4">
    <source>
        <dbReference type="EMBL" id="SHE99701.1"/>
    </source>
</evidence>
<keyword evidence="2" id="KW-0169">Cobalamin biosynthesis</keyword>
<dbReference type="EMBL" id="FQVM01000023">
    <property type="protein sequence ID" value="SHE99701.1"/>
    <property type="molecule type" value="Genomic_DNA"/>
</dbReference>
<dbReference type="Pfam" id="PF02571">
    <property type="entry name" value="CbiJ"/>
    <property type="match status" value="1"/>
</dbReference>
<keyword evidence="3" id="KW-0560">Oxidoreductase</keyword>
<gene>
    <name evidence="4" type="ORF">SAMN05443638_12315</name>
</gene>
<keyword evidence="5" id="KW-1185">Reference proteome</keyword>
<dbReference type="Proteomes" id="UP000184035">
    <property type="component" value="Unassembled WGS sequence"/>
</dbReference>
<dbReference type="AlphaFoldDB" id="A0A1M4Y1R9"/>
<dbReference type="InterPro" id="IPR003723">
    <property type="entry name" value="Precorrin-6x_reduct"/>
</dbReference>
<dbReference type="PANTHER" id="PTHR36925:SF1">
    <property type="entry name" value="COBALT-PRECORRIN-6A REDUCTASE"/>
    <property type="match status" value="1"/>
</dbReference>
<dbReference type="PROSITE" id="PS51014">
    <property type="entry name" value="COBK_CBIJ"/>
    <property type="match status" value="1"/>
</dbReference>
<dbReference type="NCBIfam" id="NF005970">
    <property type="entry name" value="PRK08057.1-4"/>
    <property type="match status" value="1"/>
</dbReference>
<comment type="pathway">
    <text evidence="1">Cofactor biosynthesis; adenosylcobalamin biosynthesis.</text>
</comment>
<proteinExistence type="predicted"/>
<dbReference type="RefSeq" id="WP_072896993.1">
    <property type="nucleotide sequence ID" value="NZ_FQVM01000023.1"/>
</dbReference>
<reference evidence="4 5" key="1">
    <citation type="submission" date="2016-11" db="EMBL/GenBank/DDBJ databases">
        <authorList>
            <person name="Jaros S."/>
            <person name="Januszkiewicz K."/>
            <person name="Wedrychowicz H."/>
        </authorList>
    </citation>
    <scope>NUCLEOTIDE SEQUENCE [LARGE SCALE GENOMIC DNA]</scope>
    <source>
        <strain evidence="4 5">DSM 2631</strain>
    </source>
</reference>
<dbReference type="STRING" id="1533.SAMN05443638_12315"/>
<evidence type="ECO:0000256" key="3">
    <source>
        <dbReference type="ARBA" id="ARBA00023002"/>
    </source>
</evidence>
<evidence type="ECO:0000256" key="2">
    <source>
        <dbReference type="ARBA" id="ARBA00022573"/>
    </source>
</evidence>
<sequence>MIAFILGTSDGRKLLREINKFTDDILLSTATTYGGELLKEYKYRYLNTTPLNKEELKKLLKEKKVRVLVDLSHPYAIEISKNAMDCCDDLHIEYIRYERKAVIDKYKENKNVKFIKKIEDLSFYLKDNEGNILNTMGSNKIKDILDLNLPNRIIHRVLPTKSVIEKCVDLGIDIGDIIGIKGPIGYDLNLAFLKAYDIKVMLLKDSGEKGATEEKLKSALDLNVQCYVLERETINYKNKFSNEEDIINYLECKYFK</sequence>
<dbReference type="OrthoDB" id="9780707at2"/>
<dbReference type="PANTHER" id="PTHR36925">
    <property type="entry name" value="COBALT-PRECORRIN-6A REDUCTASE"/>
    <property type="match status" value="1"/>
</dbReference>
<organism evidence="4 5">
    <name type="scientific">Clostridium fallax</name>
    <dbReference type="NCBI Taxonomy" id="1533"/>
    <lineage>
        <taxon>Bacteria</taxon>
        <taxon>Bacillati</taxon>
        <taxon>Bacillota</taxon>
        <taxon>Clostridia</taxon>
        <taxon>Eubacteriales</taxon>
        <taxon>Clostridiaceae</taxon>
        <taxon>Clostridium</taxon>
    </lineage>
</organism>
<dbReference type="UniPathway" id="UPA00148"/>
<evidence type="ECO:0000313" key="5">
    <source>
        <dbReference type="Proteomes" id="UP000184035"/>
    </source>
</evidence>
<dbReference type="NCBIfam" id="TIGR00715">
    <property type="entry name" value="precor6x_red"/>
    <property type="match status" value="1"/>
</dbReference>